<dbReference type="EMBL" id="DF968181">
    <property type="protein sequence ID" value="GAP40598.1"/>
    <property type="molecule type" value="Genomic_DNA"/>
</dbReference>
<dbReference type="SUPFAM" id="SSF55821">
    <property type="entry name" value="YrdC/RibB"/>
    <property type="match status" value="1"/>
</dbReference>
<evidence type="ECO:0000256" key="2">
    <source>
        <dbReference type="ARBA" id="ARBA00007663"/>
    </source>
</evidence>
<dbReference type="Gene3D" id="3.90.870.10">
    <property type="entry name" value="DHBP synthase"/>
    <property type="match status" value="1"/>
</dbReference>
<comment type="similarity">
    <text evidence="2">Belongs to the SUA5 family.</text>
</comment>
<evidence type="ECO:0000256" key="1">
    <source>
        <dbReference type="ARBA" id="ARBA00004496"/>
    </source>
</evidence>
<dbReference type="RefSeq" id="WP_062280095.1">
    <property type="nucleotide sequence ID" value="NZ_DF968181.1"/>
</dbReference>
<gene>
    <name evidence="13" type="ORF">ATC1_13575</name>
</gene>
<dbReference type="PANTHER" id="PTHR17490">
    <property type="entry name" value="SUA5"/>
    <property type="match status" value="1"/>
</dbReference>
<accession>A0A0S7BUI0</accession>
<dbReference type="GO" id="GO:0008033">
    <property type="term" value="P:tRNA processing"/>
    <property type="evidence" value="ECO:0007669"/>
    <property type="project" value="UniProtKB-KW"/>
</dbReference>
<dbReference type="NCBIfam" id="TIGR00057">
    <property type="entry name" value="L-threonylcarbamoyladenylate synthase"/>
    <property type="match status" value="1"/>
</dbReference>
<evidence type="ECO:0000256" key="4">
    <source>
        <dbReference type="ARBA" id="ARBA00022490"/>
    </source>
</evidence>
<dbReference type="PROSITE" id="PS51163">
    <property type="entry name" value="YRDC"/>
    <property type="match status" value="1"/>
</dbReference>
<dbReference type="Pfam" id="PF01300">
    <property type="entry name" value="Sua5_yciO_yrdC"/>
    <property type="match status" value="1"/>
</dbReference>
<evidence type="ECO:0000313" key="13">
    <source>
        <dbReference type="EMBL" id="GAP40598.1"/>
    </source>
</evidence>
<keyword evidence="8" id="KW-0547">Nucleotide-binding</keyword>
<name>A0A0S7BUI0_9CHLR</name>
<dbReference type="GO" id="GO:0000049">
    <property type="term" value="F:tRNA binding"/>
    <property type="evidence" value="ECO:0007669"/>
    <property type="project" value="TreeGrafter"/>
</dbReference>
<dbReference type="GO" id="GO:0005737">
    <property type="term" value="C:cytoplasm"/>
    <property type="evidence" value="ECO:0007669"/>
    <property type="project" value="UniProtKB-SubCell"/>
</dbReference>
<dbReference type="GO" id="GO:0005524">
    <property type="term" value="F:ATP binding"/>
    <property type="evidence" value="ECO:0007669"/>
    <property type="project" value="UniProtKB-KW"/>
</dbReference>
<evidence type="ECO:0000256" key="3">
    <source>
        <dbReference type="ARBA" id="ARBA00012584"/>
    </source>
</evidence>
<dbReference type="InterPro" id="IPR006070">
    <property type="entry name" value="Sua5-like_dom"/>
</dbReference>
<dbReference type="GO" id="GO:0003725">
    <property type="term" value="F:double-stranded RNA binding"/>
    <property type="evidence" value="ECO:0007669"/>
    <property type="project" value="InterPro"/>
</dbReference>
<dbReference type="InterPro" id="IPR017945">
    <property type="entry name" value="DHBP_synth_RibB-like_a/b_dom"/>
</dbReference>
<dbReference type="STRING" id="1678840.ATC1_13575"/>
<feature type="domain" description="YrdC-like" evidence="12">
    <location>
        <begin position="14"/>
        <end position="199"/>
    </location>
</feature>
<keyword evidence="4" id="KW-0963">Cytoplasm</keyword>
<dbReference type="PANTHER" id="PTHR17490:SF16">
    <property type="entry name" value="THREONYLCARBAMOYL-AMP SYNTHASE"/>
    <property type="match status" value="1"/>
</dbReference>
<evidence type="ECO:0000256" key="7">
    <source>
        <dbReference type="ARBA" id="ARBA00022695"/>
    </source>
</evidence>
<comment type="catalytic activity">
    <reaction evidence="11">
        <text>L-threonine + hydrogencarbonate + ATP = L-threonylcarbamoyladenylate + diphosphate + H2O</text>
        <dbReference type="Rhea" id="RHEA:36407"/>
        <dbReference type="ChEBI" id="CHEBI:15377"/>
        <dbReference type="ChEBI" id="CHEBI:17544"/>
        <dbReference type="ChEBI" id="CHEBI:30616"/>
        <dbReference type="ChEBI" id="CHEBI:33019"/>
        <dbReference type="ChEBI" id="CHEBI:57926"/>
        <dbReference type="ChEBI" id="CHEBI:73682"/>
        <dbReference type="EC" id="2.7.7.87"/>
    </reaction>
</comment>
<dbReference type="GO" id="GO:0006450">
    <property type="term" value="P:regulation of translational fidelity"/>
    <property type="evidence" value="ECO:0007669"/>
    <property type="project" value="TreeGrafter"/>
</dbReference>
<evidence type="ECO:0000256" key="10">
    <source>
        <dbReference type="ARBA" id="ARBA00029774"/>
    </source>
</evidence>
<evidence type="ECO:0000256" key="8">
    <source>
        <dbReference type="ARBA" id="ARBA00022741"/>
    </source>
</evidence>
<comment type="subcellular location">
    <subcellularLocation>
        <location evidence="1">Cytoplasm</location>
    </subcellularLocation>
</comment>
<keyword evidence="5" id="KW-0808">Transferase</keyword>
<keyword evidence="7" id="KW-0548">Nucleotidyltransferase</keyword>
<dbReference type="AlphaFoldDB" id="A0A0S7BUI0"/>
<evidence type="ECO:0000313" key="14">
    <source>
        <dbReference type="Proteomes" id="UP000053370"/>
    </source>
</evidence>
<dbReference type="PATRIC" id="fig|1678840.3.peg.1891"/>
<sequence length="207" mass="21843">MSKIIQIASEEQQQAALESASQIILSGGIIAIPTDTVYGIAASAWNAAAISRIYQIKERDTNKSIAVLLGDASQALLIAENFSPKATSLAAKFWPGGLTIIVSKKTNLPPNISNNDKIGLRIPDHPFIRDLIRKTGPLATTSANLSGHPAAKTVEEFQPILGDQLDLIIDGGMVKGSGIASTVVDCTLDPIKILREGAISSEEIDAC</sequence>
<evidence type="ECO:0000256" key="5">
    <source>
        <dbReference type="ARBA" id="ARBA00022679"/>
    </source>
</evidence>
<evidence type="ECO:0000256" key="9">
    <source>
        <dbReference type="ARBA" id="ARBA00022840"/>
    </source>
</evidence>
<dbReference type="EC" id="2.7.7.87" evidence="3"/>
<dbReference type="InterPro" id="IPR050156">
    <property type="entry name" value="TC-AMP_synthase_SUA5"/>
</dbReference>
<dbReference type="Proteomes" id="UP000053370">
    <property type="component" value="Unassembled WGS sequence"/>
</dbReference>
<evidence type="ECO:0000256" key="6">
    <source>
        <dbReference type="ARBA" id="ARBA00022694"/>
    </source>
</evidence>
<keyword evidence="6" id="KW-0819">tRNA processing</keyword>
<dbReference type="GO" id="GO:0061710">
    <property type="term" value="F:L-threonylcarbamoyladenylate synthase"/>
    <property type="evidence" value="ECO:0007669"/>
    <property type="project" value="UniProtKB-EC"/>
</dbReference>
<keyword evidence="14" id="KW-1185">Reference proteome</keyword>
<reference evidence="13" key="1">
    <citation type="journal article" date="2015" name="Genome Announc.">
        <title>Draft Genome Sequence of Anaerolineae Strain TC1, a Novel Isolate from a Methanogenic Wastewater Treatment System.</title>
        <authorList>
            <person name="Matsuura N."/>
            <person name="Tourlousse D.M."/>
            <person name="Sun L."/>
            <person name="Toyonaga M."/>
            <person name="Kuroda K."/>
            <person name="Ohashi A."/>
            <person name="Cruz R."/>
            <person name="Yamaguchi T."/>
            <person name="Sekiguchi Y."/>
        </authorList>
    </citation>
    <scope>NUCLEOTIDE SEQUENCE [LARGE SCALE GENOMIC DNA]</scope>
    <source>
        <strain evidence="13">TC1</strain>
    </source>
</reference>
<keyword evidence="9" id="KW-0067">ATP-binding</keyword>
<protein>
    <recommendedName>
        <fullName evidence="10">L-threonylcarbamoyladenylate synthase</fullName>
        <ecNumber evidence="3">2.7.7.87</ecNumber>
    </recommendedName>
    <alternativeName>
        <fullName evidence="10">L-threonylcarbamoyladenylate synthase</fullName>
    </alternativeName>
</protein>
<evidence type="ECO:0000256" key="11">
    <source>
        <dbReference type="ARBA" id="ARBA00048366"/>
    </source>
</evidence>
<evidence type="ECO:0000259" key="12">
    <source>
        <dbReference type="PROSITE" id="PS51163"/>
    </source>
</evidence>
<organism evidence="13">
    <name type="scientific">Flexilinea flocculi</name>
    <dbReference type="NCBI Taxonomy" id="1678840"/>
    <lineage>
        <taxon>Bacteria</taxon>
        <taxon>Bacillati</taxon>
        <taxon>Chloroflexota</taxon>
        <taxon>Anaerolineae</taxon>
        <taxon>Anaerolineales</taxon>
        <taxon>Anaerolineaceae</taxon>
        <taxon>Flexilinea</taxon>
    </lineage>
</organism>
<proteinExistence type="inferred from homology"/>